<dbReference type="InterPro" id="IPR033740">
    <property type="entry name" value="Pept_M24B"/>
</dbReference>
<evidence type="ECO:0000259" key="8">
    <source>
        <dbReference type="Pfam" id="PF16188"/>
    </source>
</evidence>
<keyword evidence="10" id="KW-1185">Reference proteome</keyword>
<evidence type="ECO:0000259" key="7">
    <source>
        <dbReference type="Pfam" id="PF01321"/>
    </source>
</evidence>
<proteinExistence type="inferred from homology"/>
<protein>
    <recommendedName>
        <fullName evidence="11">Xaa-Pro aminopeptidase P</fullName>
    </recommendedName>
</protein>
<evidence type="ECO:0000256" key="4">
    <source>
        <dbReference type="ARBA" id="ARBA00022801"/>
    </source>
</evidence>
<comment type="cofactor">
    <cofactor evidence="1">
        <name>Mn(2+)</name>
        <dbReference type="ChEBI" id="CHEBI:29035"/>
    </cofactor>
</comment>
<dbReference type="Pfam" id="PF00557">
    <property type="entry name" value="Peptidase_M24"/>
    <property type="match status" value="1"/>
</dbReference>
<dbReference type="InterPro" id="IPR050422">
    <property type="entry name" value="X-Pro_aminopeptidase_P"/>
</dbReference>
<dbReference type="EMBL" id="MBFT01000735">
    <property type="protein sequence ID" value="PVU87503.1"/>
    <property type="molecule type" value="Genomic_DNA"/>
</dbReference>
<dbReference type="AlphaFoldDB" id="A0A2T9Y5A5"/>
<evidence type="ECO:0000313" key="9">
    <source>
        <dbReference type="EMBL" id="PVU87503.1"/>
    </source>
</evidence>
<keyword evidence="5" id="KW-0464">Manganese</keyword>
<name>A0A2T9Y5A5_9FUNG</name>
<feature type="domain" description="Peptidase M24 C-terminal" evidence="8">
    <location>
        <begin position="551"/>
        <end position="613"/>
    </location>
</feature>
<feature type="domain" description="Creatinase N-terminal" evidence="7">
    <location>
        <begin position="16"/>
        <end position="151"/>
    </location>
</feature>
<dbReference type="GO" id="GO:0005737">
    <property type="term" value="C:cytoplasm"/>
    <property type="evidence" value="ECO:0007669"/>
    <property type="project" value="UniProtKB-ARBA"/>
</dbReference>
<dbReference type="InterPro" id="IPR029149">
    <property type="entry name" value="Creatin/AminoP/Spt16_N"/>
</dbReference>
<dbReference type="SUPFAM" id="SSF55920">
    <property type="entry name" value="Creatinase/aminopeptidase"/>
    <property type="match status" value="1"/>
</dbReference>
<dbReference type="STRING" id="61424.A0A2T9Y5A5"/>
<feature type="domain" description="Peptidase M24" evidence="6">
    <location>
        <begin position="320"/>
        <end position="538"/>
    </location>
</feature>
<dbReference type="GO" id="GO:0070006">
    <property type="term" value="F:metalloaminopeptidase activity"/>
    <property type="evidence" value="ECO:0007669"/>
    <property type="project" value="InterPro"/>
</dbReference>
<evidence type="ECO:0000313" key="10">
    <source>
        <dbReference type="Proteomes" id="UP000245699"/>
    </source>
</evidence>
<dbReference type="InterPro" id="IPR036005">
    <property type="entry name" value="Creatinase/aminopeptidase-like"/>
</dbReference>
<evidence type="ECO:0000256" key="1">
    <source>
        <dbReference type="ARBA" id="ARBA00001936"/>
    </source>
</evidence>
<dbReference type="InterPro" id="IPR032416">
    <property type="entry name" value="Peptidase_M24_C"/>
</dbReference>
<comment type="caution">
    <text evidence="9">The sequence shown here is derived from an EMBL/GenBank/DDBJ whole genome shotgun (WGS) entry which is preliminary data.</text>
</comment>
<dbReference type="Gene3D" id="3.90.230.10">
    <property type="entry name" value="Creatinase/methionine aminopeptidase superfamily"/>
    <property type="match status" value="1"/>
</dbReference>
<dbReference type="OrthoDB" id="9995434at2759"/>
<dbReference type="PANTHER" id="PTHR43763">
    <property type="entry name" value="XAA-PRO AMINOPEPTIDASE 1"/>
    <property type="match status" value="1"/>
</dbReference>
<dbReference type="FunFam" id="3.40.350.10:FF:000003">
    <property type="entry name" value="Xaa-pro aminopeptidase P"/>
    <property type="match status" value="1"/>
</dbReference>
<organism evidence="9 10">
    <name type="scientific">Furculomyces boomerangus</name>
    <dbReference type="NCBI Taxonomy" id="61424"/>
    <lineage>
        <taxon>Eukaryota</taxon>
        <taxon>Fungi</taxon>
        <taxon>Fungi incertae sedis</taxon>
        <taxon>Zoopagomycota</taxon>
        <taxon>Kickxellomycotina</taxon>
        <taxon>Harpellomycetes</taxon>
        <taxon>Harpellales</taxon>
        <taxon>Harpellaceae</taxon>
        <taxon>Furculomyces</taxon>
    </lineage>
</organism>
<evidence type="ECO:0000259" key="6">
    <source>
        <dbReference type="Pfam" id="PF00557"/>
    </source>
</evidence>
<reference evidence="9 10" key="1">
    <citation type="journal article" date="2018" name="MBio">
        <title>Comparative Genomics Reveals the Core Gene Toolbox for the Fungus-Insect Symbiosis.</title>
        <authorList>
            <person name="Wang Y."/>
            <person name="Stata M."/>
            <person name="Wang W."/>
            <person name="Stajich J.E."/>
            <person name="White M.M."/>
            <person name="Moncalvo J.M."/>
        </authorList>
    </citation>
    <scope>NUCLEOTIDE SEQUENCE [LARGE SCALE GENOMIC DNA]</scope>
    <source>
        <strain evidence="9 10">AUS-77-4</strain>
    </source>
</reference>
<gene>
    <name evidence="9" type="ORF">BB559_006033</name>
</gene>
<keyword evidence="4" id="KW-0378">Hydrolase</keyword>
<keyword evidence="3" id="KW-0479">Metal-binding</keyword>
<dbReference type="Gene3D" id="3.40.350.10">
    <property type="entry name" value="Creatinase/prolidase N-terminal domain"/>
    <property type="match status" value="2"/>
</dbReference>
<dbReference type="Pfam" id="PF16188">
    <property type="entry name" value="Peptidase_M24_C"/>
    <property type="match status" value="1"/>
</dbReference>
<dbReference type="Proteomes" id="UP000245699">
    <property type="component" value="Unassembled WGS sequence"/>
</dbReference>
<dbReference type="FunFam" id="3.90.230.10:FF:000007">
    <property type="entry name" value="Xaa-Pro aminopeptidase P"/>
    <property type="match status" value="1"/>
</dbReference>
<accession>A0A2T9Y5A5</accession>
<dbReference type="Pfam" id="PF16189">
    <property type="entry name" value="Creatinase_N_2"/>
    <property type="match status" value="1"/>
</dbReference>
<evidence type="ECO:0008006" key="11">
    <source>
        <dbReference type="Google" id="ProtNLM"/>
    </source>
</evidence>
<evidence type="ECO:0000256" key="5">
    <source>
        <dbReference type="ARBA" id="ARBA00023211"/>
    </source>
</evidence>
<dbReference type="CDD" id="cd01085">
    <property type="entry name" value="APP"/>
    <property type="match status" value="1"/>
</dbReference>
<dbReference type="InterPro" id="IPR000994">
    <property type="entry name" value="Pept_M24"/>
</dbReference>
<dbReference type="SUPFAM" id="SSF53092">
    <property type="entry name" value="Creatinase/prolidase N-terminal domain"/>
    <property type="match status" value="1"/>
</dbReference>
<dbReference type="InterPro" id="IPR000587">
    <property type="entry name" value="Creatinase_N"/>
</dbReference>
<dbReference type="PANTHER" id="PTHR43763:SF6">
    <property type="entry name" value="XAA-PRO AMINOPEPTIDASE 1"/>
    <property type="match status" value="1"/>
</dbReference>
<sequence>MTTATGVIVPTDTTERLKSLRTLMADPSHNIDAYIIPSEDAHQSEYIGNCDKRRAFISGFTGSFGSAVVTQDTAIMFTDGRYVLQARAQMDTNWELLRIGVGSTITMADHLSTLKPGSRIGVDPSLISYAEAKNIQNKIKKNNCELVPISTNLVDIMWADKPELPKDEIFFLKLEFSGIPLQEKLVQVREMIKKHGATGLVITGLDQIAWLFNLRGSDIDNNPLFYSYAIVTDDKVSLFVEKEKLTEEAIQNLEGVEIFPYADIFDHLKFLSKSSEGTKIITDSVCSWAIVDAIGTENIVEEYSPITVLKLTKNSTELDGMRNSHIRDGVASVKFYSWLERELVENNMSLKISESEAADKFLEFVMEQKNAVGKSFATISSVGPNAAVIHYSPTKGSDSLIDLNKIYLVDAGFQYLDGTTDMTRTWHFGTPTAWEKECYTRVLKGFIKIDDLVFPSGTTGYVLDPIARMSLWEAGIDFRHNTGHGVGSFLNVHEGPIGIGVRPYYHDFGLEAGMIITNEPGYYEDGNFGARIENVCIIVDKETPHNYGGTKYLTLESVSLCPIQAKLIMPSLMEPREMEWLNNYHKLVWEKLSPHLEKGSYEYEWLSRNTAPI</sequence>
<dbReference type="GO" id="GO:0046872">
    <property type="term" value="F:metal ion binding"/>
    <property type="evidence" value="ECO:0007669"/>
    <property type="project" value="UniProtKB-KW"/>
</dbReference>
<evidence type="ECO:0000256" key="2">
    <source>
        <dbReference type="ARBA" id="ARBA00008766"/>
    </source>
</evidence>
<comment type="similarity">
    <text evidence="2">Belongs to the peptidase M24B family.</text>
</comment>
<evidence type="ECO:0000256" key="3">
    <source>
        <dbReference type="ARBA" id="ARBA00022723"/>
    </source>
</evidence>
<dbReference type="Pfam" id="PF01321">
    <property type="entry name" value="Creatinase_N"/>
    <property type="match status" value="1"/>
</dbReference>